<reference evidence="2 3" key="1">
    <citation type="journal article" date="2021" name="BMC Genomics">
        <title>Datura genome reveals duplications of psychoactive alkaloid biosynthetic genes and high mutation rate following tissue culture.</title>
        <authorList>
            <person name="Rajewski A."/>
            <person name="Carter-House D."/>
            <person name="Stajich J."/>
            <person name="Litt A."/>
        </authorList>
    </citation>
    <scope>NUCLEOTIDE SEQUENCE [LARGE SCALE GENOMIC DNA]</scope>
    <source>
        <strain evidence="2">AR-01</strain>
    </source>
</reference>
<feature type="region of interest" description="Disordered" evidence="1">
    <location>
        <begin position="20"/>
        <end position="39"/>
    </location>
</feature>
<gene>
    <name evidence="2" type="ORF">HAX54_031058</name>
</gene>
<proteinExistence type="predicted"/>
<evidence type="ECO:0000313" key="2">
    <source>
        <dbReference type="EMBL" id="MCD9643493.1"/>
    </source>
</evidence>
<dbReference type="EMBL" id="JACEIK010003903">
    <property type="protein sequence ID" value="MCD9643493.1"/>
    <property type="molecule type" value="Genomic_DNA"/>
</dbReference>
<sequence length="147" mass="16341">MNFEKLSSFRATTKTGIDIETLQDLLPSPPSRSSPTPELVTIEQVKDVDDEYLVPRGPRSNLAEEFVSSGSRSTLKACSNESDQPFKERKILKRLHSSSKPPRNHDSSRSCPFNMFPSPSGNLYLTRFVPPSDGGSDGHQVSDDQSW</sequence>
<accession>A0ABS8VBE1</accession>
<evidence type="ECO:0000313" key="3">
    <source>
        <dbReference type="Proteomes" id="UP000823775"/>
    </source>
</evidence>
<organism evidence="2 3">
    <name type="scientific">Datura stramonium</name>
    <name type="common">Jimsonweed</name>
    <name type="synonym">Common thornapple</name>
    <dbReference type="NCBI Taxonomy" id="4076"/>
    <lineage>
        <taxon>Eukaryota</taxon>
        <taxon>Viridiplantae</taxon>
        <taxon>Streptophyta</taxon>
        <taxon>Embryophyta</taxon>
        <taxon>Tracheophyta</taxon>
        <taxon>Spermatophyta</taxon>
        <taxon>Magnoliopsida</taxon>
        <taxon>eudicotyledons</taxon>
        <taxon>Gunneridae</taxon>
        <taxon>Pentapetalae</taxon>
        <taxon>asterids</taxon>
        <taxon>lamiids</taxon>
        <taxon>Solanales</taxon>
        <taxon>Solanaceae</taxon>
        <taxon>Solanoideae</taxon>
        <taxon>Datureae</taxon>
        <taxon>Datura</taxon>
    </lineage>
</organism>
<dbReference type="Proteomes" id="UP000823775">
    <property type="component" value="Unassembled WGS sequence"/>
</dbReference>
<protein>
    <submittedName>
        <fullName evidence="2">Uncharacterized protein</fullName>
    </submittedName>
</protein>
<keyword evidence="3" id="KW-1185">Reference proteome</keyword>
<comment type="caution">
    <text evidence="2">The sequence shown here is derived from an EMBL/GenBank/DDBJ whole genome shotgun (WGS) entry which is preliminary data.</text>
</comment>
<evidence type="ECO:0000256" key="1">
    <source>
        <dbReference type="SAM" id="MobiDB-lite"/>
    </source>
</evidence>
<feature type="region of interest" description="Disordered" evidence="1">
    <location>
        <begin position="64"/>
        <end position="147"/>
    </location>
</feature>
<feature type="compositionally biased region" description="Polar residues" evidence="1">
    <location>
        <begin position="68"/>
        <end position="83"/>
    </location>
</feature>
<name>A0ABS8VBE1_DATST</name>